<dbReference type="Pfam" id="PF13271">
    <property type="entry name" value="DUF4062"/>
    <property type="match status" value="1"/>
</dbReference>
<comment type="caution">
    <text evidence="2">The sequence shown here is derived from an EMBL/GenBank/DDBJ whole genome shotgun (WGS) entry which is preliminary data.</text>
</comment>
<protein>
    <recommendedName>
        <fullName evidence="1">DUF4062 domain-containing protein</fullName>
    </recommendedName>
</protein>
<reference evidence="3" key="1">
    <citation type="submission" date="2016-09" db="EMBL/GenBank/DDBJ databases">
        <title>Genome Sequence of Bathymodiolus thermophilus sulfur-oxidizing gill endosymbiont.</title>
        <authorList>
            <person name="Ponnudurai R."/>
            <person name="Kleiner M."/>
            <person name="Sayavedra L."/>
            <person name="Thuermer A."/>
            <person name="Felbeck H."/>
            <person name="Schlueter R."/>
            <person name="Schweder T."/>
            <person name="Markert S."/>
        </authorList>
    </citation>
    <scope>NUCLEOTIDE SEQUENCE [LARGE SCALE GENOMIC DNA]</scope>
    <source>
        <strain evidence="3">BAT/CrabSpa'14</strain>
    </source>
</reference>
<evidence type="ECO:0000313" key="2">
    <source>
        <dbReference type="EMBL" id="OIR25343.1"/>
    </source>
</evidence>
<dbReference type="EMBL" id="MIQH01000345">
    <property type="protein sequence ID" value="OIR25343.1"/>
    <property type="molecule type" value="Genomic_DNA"/>
</dbReference>
<dbReference type="Proteomes" id="UP000182798">
    <property type="component" value="Unassembled WGS sequence"/>
</dbReference>
<proteinExistence type="predicted"/>
<gene>
    <name evidence="2" type="ORF">BGC33_06235</name>
</gene>
<dbReference type="AlphaFoldDB" id="A0A1J5UM92"/>
<name>A0A1J5UM92_9GAMM</name>
<sequence length="386" mass="43587">MPKGSNTSLFISSTCYDLAQIRTDLRDFALSIGFEPILSDFDSFPVNPSQNTLENCLEAVRNNADIFLLIVGGRYGSITETGKSITNLEFSEANAKGIPKYVFVKDDILSLLPVWKDNPDVNFESVVDTPKLLEFILTLRDSGEIWVYPFSNAQDIVRTLRKQLSYLFAESLDLRKTFYGSNENISNLESKALRLVIENPRGWECLLFAQVLKDQIKKYSSKRLDAELGISFGEPITLDEATDAISWVSSRLNWIANTIDQLSKALNNGFIKAVGEPGEPGDIQRIVHLATRVGDGYGQLLDWRIQFERVSVDDEFERLIYLVSNFSTNATSEIEEFTLNLYNEIEGHIVNMDTYDDTVVTITLTLTAPDTDELNNEIARLCHIYE</sequence>
<accession>A0A1J5UM92</accession>
<dbReference type="InterPro" id="IPR025139">
    <property type="entry name" value="DUF4062"/>
</dbReference>
<feature type="domain" description="DUF4062" evidence="1">
    <location>
        <begin position="10"/>
        <end position="93"/>
    </location>
</feature>
<evidence type="ECO:0000259" key="1">
    <source>
        <dbReference type="Pfam" id="PF13271"/>
    </source>
</evidence>
<organism evidence="2 3">
    <name type="scientific">Bathymodiolus thermophilus thioautotrophic gill symbiont</name>
    <dbReference type="NCBI Taxonomy" id="2360"/>
    <lineage>
        <taxon>Bacteria</taxon>
        <taxon>Pseudomonadati</taxon>
        <taxon>Pseudomonadota</taxon>
        <taxon>Gammaproteobacteria</taxon>
        <taxon>sulfur-oxidizing symbionts</taxon>
    </lineage>
</organism>
<evidence type="ECO:0000313" key="3">
    <source>
        <dbReference type="Proteomes" id="UP000182798"/>
    </source>
</evidence>